<name>A0A8X8BMN9_POLSE</name>
<dbReference type="InterPro" id="IPR045063">
    <property type="entry name" value="Dynamin_N"/>
</dbReference>
<comment type="caution">
    <text evidence="3">The sequence shown here is derived from an EMBL/GenBank/DDBJ whole genome shotgun (WGS) entry which is preliminary data.</text>
</comment>
<dbReference type="PANTHER" id="PTHR47308">
    <property type="entry name" value="NUCLEAR GTPASE SLIP-GC"/>
    <property type="match status" value="1"/>
</dbReference>
<dbReference type="AlphaFoldDB" id="A0A8X8BMN9"/>
<feature type="non-terminal residue" evidence="3">
    <location>
        <position position="1"/>
    </location>
</feature>
<dbReference type="PANTHER" id="PTHR47308:SF1">
    <property type="entry name" value="NUCLEAR GTPASE SLIP-GC"/>
    <property type="match status" value="1"/>
</dbReference>
<evidence type="ECO:0000313" key="3">
    <source>
        <dbReference type="EMBL" id="KAG2461126.1"/>
    </source>
</evidence>
<feature type="region of interest" description="Disordered" evidence="1">
    <location>
        <begin position="102"/>
        <end position="129"/>
    </location>
</feature>
<organism evidence="3 4">
    <name type="scientific">Polypterus senegalus</name>
    <name type="common">Senegal bichir</name>
    <dbReference type="NCBI Taxonomy" id="55291"/>
    <lineage>
        <taxon>Eukaryota</taxon>
        <taxon>Metazoa</taxon>
        <taxon>Chordata</taxon>
        <taxon>Craniata</taxon>
        <taxon>Vertebrata</taxon>
        <taxon>Euteleostomi</taxon>
        <taxon>Actinopterygii</taxon>
        <taxon>Polypteriformes</taxon>
        <taxon>Polypteridae</taxon>
        <taxon>Polypterus</taxon>
    </lineage>
</organism>
<dbReference type="InterPro" id="IPR027417">
    <property type="entry name" value="P-loop_NTPase"/>
</dbReference>
<dbReference type="SUPFAM" id="SSF52540">
    <property type="entry name" value="P-loop containing nucleoside triphosphate hydrolases"/>
    <property type="match status" value="1"/>
</dbReference>
<protein>
    <submittedName>
        <fullName evidence="3">SLIP GTPase</fullName>
    </submittedName>
</protein>
<evidence type="ECO:0000256" key="1">
    <source>
        <dbReference type="SAM" id="MobiDB-lite"/>
    </source>
</evidence>
<sequence>MTSDLKSKKIHDSIYIGIFGKTGAGKSSLINALLNEDDLLPVSSRKACTSCIVEVKAHEDLFNSTYKAEIQFISKEVLFIFISLYHLKTSTEWVKQLETLVENRESDNDQDTSDSDDDENGEDNEGELANEKLKAVYGEEGLSKSYKDLLNTKLGIPNTLKKSITAKSSKITESEWKKGEILTRNNIVKKNLKKKLERKAKRMLGTEMNSHEDFIEVFTVSSEQYRNDENPVLNKEETEIPGLEKHLMNLYVNQIQKDVENYVTVVSGITSFLNITQKNAKEEDIINKDALNEISELLIDKLKDLDTFFAECSSMLTSKLNDGVKKAATQCVQNAKNILKPVSNFLFHC</sequence>
<feature type="domain" description="Dynamin N-terminal" evidence="2">
    <location>
        <begin position="16"/>
        <end position="88"/>
    </location>
</feature>
<evidence type="ECO:0000313" key="4">
    <source>
        <dbReference type="Proteomes" id="UP000886611"/>
    </source>
</evidence>
<evidence type="ECO:0000259" key="2">
    <source>
        <dbReference type="Pfam" id="PF00350"/>
    </source>
</evidence>
<feature type="compositionally biased region" description="Acidic residues" evidence="1">
    <location>
        <begin position="108"/>
        <end position="128"/>
    </location>
</feature>
<accession>A0A8X8BMN9</accession>
<dbReference type="InterPro" id="IPR053082">
    <property type="entry name" value="Nuclear_GTPase_SLIP-GC"/>
</dbReference>
<dbReference type="Proteomes" id="UP000886611">
    <property type="component" value="Unassembled WGS sequence"/>
</dbReference>
<dbReference type="Gene3D" id="3.40.50.300">
    <property type="entry name" value="P-loop containing nucleotide triphosphate hydrolases"/>
    <property type="match status" value="1"/>
</dbReference>
<dbReference type="EMBL" id="JAATIS010004753">
    <property type="protein sequence ID" value="KAG2461126.1"/>
    <property type="molecule type" value="Genomic_DNA"/>
</dbReference>
<keyword evidence="4" id="KW-1185">Reference proteome</keyword>
<dbReference type="Pfam" id="PF00350">
    <property type="entry name" value="Dynamin_N"/>
    <property type="match status" value="1"/>
</dbReference>
<gene>
    <name evidence="3" type="primary">Nuggc_1</name>
    <name evidence="3" type="ORF">GTO96_0011268</name>
</gene>
<feature type="non-terminal residue" evidence="3">
    <location>
        <position position="349"/>
    </location>
</feature>
<proteinExistence type="predicted"/>
<reference evidence="3 4" key="1">
    <citation type="journal article" date="2021" name="Cell">
        <title>Tracing the genetic footprints of vertebrate landing in non-teleost ray-finned fishes.</title>
        <authorList>
            <person name="Bi X."/>
            <person name="Wang K."/>
            <person name="Yang L."/>
            <person name="Pan H."/>
            <person name="Jiang H."/>
            <person name="Wei Q."/>
            <person name="Fang M."/>
            <person name="Yu H."/>
            <person name="Zhu C."/>
            <person name="Cai Y."/>
            <person name="He Y."/>
            <person name="Gan X."/>
            <person name="Zeng H."/>
            <person name="Yu D."/>
            <person name="Zhu Y."/>
            <person name="Jiang H."/>
            <person name="Qiu Q."/>
            <person name="Yang H."/>
            <person name="Zhang Y.E."/>
            <person name="Wang W."/>
            <person name="Zhu M."/>
            <person name="He S."/>
            <person name="Zhang G."/>
        </authorList>
    </citation>
    <scope>NUCLEOTIDE SEQUENCE [LARGE SCALE GENOMIC DNA]</scope>
    <source>
        <strain evidence="3">Bchr_013</strain>
    </source>
</reference>
<dbReference type="GO" id="GO:0003924">
    <property type="term" value="F:GTPase activity"/>
    <property type="evidence" value="ECO:0007669"/>
    <property type="project" value="TreeGrafter"/>
</dbReference>